<evidence type="ECO:0000259" key="7">
    <source>
        <dbReference type="PROSITE" id="PS50059"/>
    </source>
</evidence>
<evidence type="ECO:0000313" key="9">
    <source>
        <dbReference type="Proteomes" id="UP000642809"/>
    </source>
</evidence>
<evidence type="ECO:0000256" key="3">
    <source>
        <dbReference type="ARBA" id="ARBA00023110"/>
    </source>
</evidence>
<evidence type="ECO:0000313" key="8">
    <source>
        <dbReference type="EMBL" id="GHB46166.1"/>
    </source>
</evidence>
<evidence type="ECO:0000256" key="6">
    <source>
        <dbReference type="RuleBase" id="RU003915"/>
    </source>
</evidence>
<dbReference type="AlphaFoldDB" id="A0A8J3CYV5"/>
<dbReference type="Gene3D" id="3.10.50.40">
    <property type="match status" value="1"/>
</dbReference>
<dbReference type="InterPro" id="IPR046357">
    <property type="entry name" value="PPIase_dom_sf"/>
</dbReference>
<organism evidence="8 9">
    <name type="scientific">Mongoliitalea lutea</name>
    <dbReference type="NCBI Taxonomy" id="849756"/>
    <lineage>
        <taxon>Bacteria</taxon>
        <taxon>Pseudomonadati</taxon>
        <taxon>Bacteroidota</taxon>
        <taxon>Cytophagia</taxon>
        <taxon>Cytophagales</taxon>
        <taxon>Cyclobacteriaceae</taxon>
        <taxon>Mongoliitalea</taxon>
    </lineage>
</organism>
<evidence type="ECO:0000256" key="1">
    <source>
        <dbReference type="ARBA" id="ARBA00000971"/>
    </source>
</evidence>
<dbReference type="Proteomes" id="UP000642809">
    <property type="component" value="Unassembled WGS sequence"/>
</dbReference>
<dbReference type="SUPFAM" id="SSF54534">
    <property type="entry name" value="FKBP-like"/>
    <property type="match status" value="1"/>
</dbReference>
<dbReference type="Pfam" id="PF00254">
    <property type="entry name" value="FKBP_C"/>
    <property type="match status" value="1"/>
</dbReference>
<dbReference type="GO" id="GO:0003755">
    <property type="term" value="F:peptidyl-prolyl cis-trans isomerase activity"/>
    <property type="evidence" value="ECO:0007669"/>
    <property type="project" value="UniProtKB-UniRule"/>
</dbReference>
<reference evidence="8" key="1">
    <citation type="journal article" date="2014" name="Int. J. Syst. Evol. Microbiol.">
        <title>Complete genome sequence of Corynebacterium casei LMG S-19264T (=DSM 44701T), isolated from a smear-ripened cheese.</title>
        <authorList>
            <consortium name="US DOE Joint Genome Institute (JGI-PGF)"/>
            <person name="Walter F."/>
            <person name="Albersmeier A."/>
            <person name="Kalinowski J."/>
            <person name="Ruckert C."/>
        </authorList>
    </citation>
    <scope>NUCLEOTIDE SEQUENCE</scope>
    <source>
        <strain evidence="8">KCTC 23224</strain>
    </source>
</reference>
<protein>
    <recommendedName>
        <fullName evidence="6">Peptidyl-prolyl cis-trans isomerase</fullName>
        <ecNumber evidence="6">5.2.1.8</ecNumber>
    </recommendedName>
</protein>
<evidence type="ECO:0000256" key="4">
    <source>
        <dbReference type="ARBA" id="ARBA00023235"/>
    </source>
</evidence>
<feature type="domain" description="PPIase FKBP-type" evidence="7">
    <location>
        <begin position="78"/>
        <end position="178"/>
    </location>
</feature>
<dbReference type="InterPro" id="IPR001179">
    <property type="entry name" value="PPIase_FKBP_dom"/>
</dbReference>
<comment type="caution">
    <text evidence="8">The sequence shown here is derived from an EMBL/GenBank/DDBJ whole genome shotgun (WGS) entry which is preliminary data.</text>
</comment>
<comment type="catalytic activity">
    <reaction evidence="1 5 6">
        <text>[protein]-peptidylproline (omega=180) = [protein]-peptidylproline (omega=0)</text>
        <dbReference type="Rhea" id="RHEA:16237"/>
        <dbReference type="Rhea" id="RHEA-COMP:10747"/>
        <dbReference type="Rhea" id="RHEA-COMP:10748"/>
        <dbReference type="ChEBI" id="CHEBI:83833"/>
        <dbReference type="ChEBI" id="CHEBI:83834"/>
        <dbReference type="EC" id="5.2.1.8"/>
    </reaction>
</comment>
<dbReference type="EMBL" id="BMYF01000019">
    <property type="protein sequence ID" value="GHB46166.1"/>
    <property type="molecule type" value="Genomic_DNA"/>
</dbReference>
<evidence type="ECO:0000256" key="2">
    <source>
        <dbReference type="ARBA" id="ARBA00006577"/>
    </source>
</evidence>
<dbReference type="EC" id="5.2.1.8" evidence="6"/>
<name>A0A8J3CYV5_9BACT</name>
<evidence type="ECO:0000256" key="5">
    <source>
        <dbReference type="PROSITE-ProRule" id="PRU00277"/>
    </source>
</evidence>
<sequence length="186" mass="21207">MFNMKKQFLGILSIFFLFSGCISDSENSLTRFEREVERIEEYLRVNNISSVKEFSDPLLGIYMFWQDLSESGIRPIDGDSVFVDYTGKLLDNSIFDTSIEQVARENNLFNSQRNYRPLGVLLGAGRVIAGFEFGISKLEQGDKAFIIFPSLFGYGDDPRAGELRNQPLIFEMDLIEVKKNDIDDGL</sequence>
<gene>
    <name evidence="8" type="ORF">GCM10008106_28890</name>
</gene>
<accession>A0A8J3CYV5</accession>
<reference evidence="8" key="2">
    <citation type="submission" date="2020-09" db="EMBL/GenBank/DDBJ databases">
        <authorList>
            <person name="Sun Q."/>
            <person name="Kim S."/>
        </authorList>
    </citation>
    <scope>NUCLEOTIDE SEQUENCE</scope>
    <source>
        <strain evidence="8">KCTC 23224</strain>
    </source>
</reference>
<dbReference type="PANTHER" id="PTHR43811">
    <property type="entry name" value="FKBP-TYPE PEPTIDYL-PROLYL CIS-TRANS ISOMERASE FKPA"/>
    <property type="match status" value="1"/>
</dbReference>
<dbReference type="PROSITE" id="PS50059">
    <property type="entry name" value="FKBP_PPIASE"/>
    <property type="match status" value="1"/>
</dbReference>
<proteinExistence type="inferred from homology"/>
<keyword evidence="3 5" id="KW-0697">Rotamase</keyword>
<comment type="similarity">
    <text evidence="2 6">Belongs to the FKBP-type PPIase family.</text>
</comment>
<keyword evidence="4 5" id="KW-0413">Isomerase</keyword>
<dbReference type="PANTHER" id="PTHR43811:SF19">
    <property type="entry name" value="39 KDA FK506-BINDING NUCLEAR PROTEIN"/>
    <property type="match status" value="1"/>
</dbReference>
<dbReference type="PROSITE" id="PS51257">
    <property type="entry name" value="PROKAR_LIPOPROTEIN"/>
    <property type="match status" value="1"/>
</dbReference>
<keyword evidence="9" id="KW-1185">Reference proteome</keyword>